<name>A0AAQ3M6R5_9PEZI</name>
<keyword evidence="4 7" id="KW-0804">Transcription</keyword>
<dbReference type="InterPro" id="IPR019542">
    <property type="entry name" value="Enhancer_polycomb-like_N"/>
</dbReference>
<evidence type="ECO:0000256" key="6">
    <source>
        <dbReference type="ARBA" id="ARBA00025513"/>
    </source>
</evidence>
<feature type="region of interest" description="Disordered" evidence="8">
    <location>
        <begin position="567"/>
        <end position="601"/>
    </location>
</feature>
<sequence>MSSTRGAARQVRQRKLNTKQPLCIIRESELEDAADETERNIPAVETGVEKGEEVEFHLQAVISAANAAALGAKTKQNYIPTPEATKAEGVDYNKLYPKVFAQPATYIRFSSTVEDSIGNAYCMNDDDVDFLSKLNDGKDVDGQDRKDKLSQCSEDTFEEVMSFFEETSARIQPFATVDNAPIMSLEEMEQSIDENVSADAQRWMKPIYRYWVLRKGSRPMMPSIKVRLLDTSSDADDADPYVCFRRREVRQTRKTRGRDAQVVEKLKKLRLELESGRQLLQLIVQREQLNKENLEISRKVFEERRKLKEVKITKNIVGEKGDDEDLLVNQKPVSKPKGRQEAQRPQTLRLRPGAERSAPDNDLDLLTDRFAEAEEYVTKTIENRKEQHKKWNHHWKDNTWLPITPPPEDGIGGPKWKPFPPEDLGYPTPPASIKSEPSPGKDNDNDVEMQDQDQAPVDTVEVIKADVPMRLSPEPEWLTSFIPGAFPLDPMDIDTYELPVRNPAPACRLRYGRGGRCHLEARKKRTRGFIQSGVISDSDSDEDDGPEYYAPSDHIIFEYRCALNSRARPEGAPSAPPAPAPAPGQAPPVPAQQQVVAGGAG</sequence>
<comment type="function">
    <text evidence="6">Component of the NuA4 histone acetyltransferase complex which is involved in transcriptional activation of selected genes principally by acetylation of nucleosomal histone H4 and H2A. The NuA4 complex is also involved in DNA repair. Involved in gene silencing by neighboring heterochromatin, blockage of the silencing spreading along the chromosome, and required for cell cycle progression through G2/M.</text>
</comment>
<protein>
    <recommendedName>
        <fullName evidence="7">Enhancer of polycomb-like protein</fullName>
    </recommendedName>
</protein>
<evidence type="ECO:0000256" key="1">
    <source>
        <dbReference type="ARBA" id="ARBA00004123"/>
    </source>
</evidence>
<keyword evidence="5 7" id="KW-0539">Nucleus</keyword>
<evidence type="ECO:0000259" key="9">
    <source>
        <dbReference type="Pfam" id="PF10513"/>
    </source>
</evidence>
<keyword evidence="11" id="KW-1185">Reference proteome</keyword>
<keyword evidence="3 7" id="KW-0805">Transcription regulation</keyword>
<evidence type="ECO:0000313" key="10">
    <source>
        <dbReference type="EMBL" id="WPH00911.1"/>
    </source>
</evidence>
<evidence type="ECO:0000256" key="2">
    <source>
        <dbReference type="ARBA" id="ARBA00008035"/>
    </source>
</evidence>
<evidence type="ECO:0000256" key="8">
    <source>
        <dbReference type="SAM" id="MobiDB-lite"/>
    </source>
</evidence>
<dbReference type="AlphaFoldDB" id="A0AAQ3M6R5"/>
<feature type="compositionally biased region" description="Low complexity" evidence="8">
    <location>
        <begin position="591"/>
        <end position="601"/>
    </location>
</feature>
<comment type="similarity">
    <text evidence="2 7">Belongs to the enhancer of polycomb family.</text>
</comment>
<organism evidence="10 11">
    <name type="scientific">Acrodontium crateriforme</name>
    <dbReference type="NCBI Taxonomy" id="150365"/>
    <lineage>
        <taxon>Eukaryota</taxon>
        <taxon>Fungi</taxon>
        <taxon>Dikarya</taxon>
        <taxon>Ascomycota</taxon>
        <taxon>Pezizomycotina</taxon>
        <taxon>Dothideomycetes</taxon>
        <taxon>Dothideomycetidae</taxon>
        <taxon>Mycosphaerellales</taxon>
        <taxon>Teratosphaeriaceae</taxon>
        <taxon>Acrodontium</taxon>
    </lineage>
</organism>
<evidence type="ECO:0000313" key="11">
    <source>
        <dbReference type="Proteomes" id="UP001303373"/>
    </source>
</evidence>
<dbReference type="Pfam" id="PF10513">
    <property type="entry name" value="EPL1"/>
    <property type="match status" value="1"/>
</dbReference>
<gene>
    <name evidence="10" type="ORF">R9X50_00374500</name>
</gene>
<comment type="subcellular location">
    <subcellularLocation>
        <location evidence="1 7">Nucleus</location>
    </subcellularLocation>
</comment>
<feature type="region of interest" description="Disordered" evidence="8">
    <location>
        <begin position="530"/>
        <end position="549"/>
    </location>
</feature>
<dbReference type="GO" id="GO:0005634">
    <property type="term" value="C:nucleus"/>
    <property type="evidence" value="ECO:0007669"/>
    <property type="project" value="UniProtKB-SubCell"/>
</dbReference>
<feature type="compositionally biased region" description="Pro residues" evidence="8">
    <location>
        <begin position="574"/>
        <end position="590"/>
    </location>
</feature>
<feature type="region of interest" description="Disordered" evidence="8">
    <location>
        <begin position="323"/>
        <end position="363"/>
    </location>
</feature>
<dbReference type="GO" id="GO:0006357">
    <property type="term" value="P:regulation of transcription by RNA polymerase II"/>
    <property type="evidence" value="ECO:0007669"/>
    <property type="project" value="InterPro"/>
</dbReference>
<accession>A0AAQ3M6R5</accession>
<evidence type="ECO:0000256" key="7">
    <source>
        <dbReference type="RuleBase" id="RU361124"/>
    </source>
</evidence>
<evidence type="ECO:0000256" key="5">
    <source>
        <dbReference type="ARBA" id="ARBA00023242"/>
    </source>
</evidence>
<evidence type="ECO:0000256" key="3">
    <source>
        <dbReference type="ARBA" id="ARBA00023015"/>
    </source>
</evidence>
<reference evidence="10 11" key="1">
    <citation type="submission" date="2023-11" db="EMBL/GenBank/DDBJ databases">
        <title>An acidophilic fungus is an integral part of prey digestion in a carnivorous sundew plant.</title>
        <authorList>
            <person name="Tsai I.J."/>
        </authorList>
    </citation>
    <scope>NUCLEOTIDE SEQUENCE [LARGE SCALE GENOMIC DNA]</scope>
    <source>
        <strain evidence="10">169a</strain>
    </source>
</reference>
<dbReference type="GO" id="GO:0035267">
    <property type="term" value="C:NuA4 histone acetyltransferase complex"/>
    <property type="evidence" value="ECO:0007669"/>
    <property type="project" value="InterPro"/>
</dbReference>
<evidence type="ECO:0000256" key="4">
    <source>
        <dbReference type="ARBA" id="ARBA00023163"/>
    </source>
</evidence>
<dbReference type="Proteomes" id="UP001303373">
    <property type="component" value="Chromosome 5"/>
</dbReference>
<dbReference type="PANTHER" id="PTHR14898">
    <property type="entry name" value="ENHANCER OF POLYCOMB"/>
    <property type="match status" value="1"/>
</dbReference>
<feature type="region of interest" description="Disordered" evidence="8">
    <location>
        <begin position="400"/>
        <end position="453"/>
    </location>
</feature>
<proteinExistence type="inferred from homology"/>
<dbReference type="InterPro" id="IPR024943">
    <property type="entry name" value="Enhancer_polycomb"/>
</dbReference>
<dbReference type="EMBL" id="CP138584">
    <property type="protein sequence ID" value="WPH00911.1"/>
    <property type="molecule type" value="Genomic_DNA"/>
</dbReference>
<feature type="domain" description="Enhancer of polycomb-like N-terminal" evidence="9">
    <location>
        <begin position="12"/>
        <end position="166"/>
    </location>
</feature>